<organism evidence="1 2">
    <name type="scientific">Tritrichomonas musculus</name>
    <dbReference type="NCBI Taxonomy" id="1915356"/>
    <lineage>
        <taxon>Eukaryota</taxon>
        <taxon>Metamonada</taxon>
        <taxon>Parabasalia</taxon>
        <taxon>Tritrichomonadida</taxon>
        <taxon>Tritrichomonadidae</taxon>
        <taxon>Tritrichomonas</taxon>
    </lineage>
</organism>
<dbReference type="Proteomes" id="UP001470230">
    <property type="component" value="Unassembled WGS sequence"/>
</dbReference>
<accession>A0ABR2IDI8</accession>
<gene>
    <name evidence="1" type="ORF">M9Y10_012818</name>
</gene>
<sequence length="149" mass="16614">MRWVNVSLLQEAVQLGAVIADKSTIGEMKSSYILKLFLWDVFVNLLKEQRFDGAFYIAPSMFWLHVINNDDDLFPPSFHNKTSIGTLFGTSDNIIRCINTCMVTAIAIELSDHGSFLLAVSRVSSFGVGGHSYALRLHSYLGKYNSSNS</sequence>
<proteinExistence type="predicted"/>
<protein>
    <submittedName>
        <fullName evidence="1">Uncharacterized protein</fullName>
    </submittedName>
</protein>
<reference evidence="1 2" key="1">
    <citation type="submission" date="2024-04" db="EMBL/GenBank/DDBJ databases">
        <title>Tritrichomonas musculus Genome.</title>
        <authorList>
            <person name="Alves-Ferreira E."/>
            <person name="Grigg M."/>
            <person name="Lorenzi H."/>
            <person name="Galac M."/>
        </authorList>
    </citation>
    <scope>NUCLEOTIDE SEQUENCE [LARGE SCALE GENOMIC DNA]</scope>
    <source>
        <strain evidence="1 2">EAF2021</strain>
    </source>
</reference>
<keyword evidence="2" id="KW-1185">Reference proteome</keyword>
<dbReference type="EMBL" id="JAPFFF010000018">
    <property type="protein sequence ID" value="KAK8861123.1"/>
    <property type="molecule type" value="Genomic_DNA"/>
</dbReference>
<evidence type="ECO:0000313" key="1">
    <source>
        <dbReference type="EMBL" id="KAK8861123.1"/>
    </source>
</evidence>
<comment type="caution">
    <text evidence="1">The sequence shown here is derived from an EMBL/GenBank/DDBJ whole genome shotgun (WGS) entry which is preliminary data.</text>
</comment>
<evidence type="ECO:0000313" key="2">
    <source>
        <dbReference type="Proteomes" id="UP001470230"/>
    </source>
</evidence>
<name>A0ABR2IDI8_9EUKA</name>